<feature type="domain" description="Clp R" evidence="2">
    <location>
        <begin position="61"/>
        <end position="206"/>
    </location>
</feature>
<dbReference type="InterPro" id="IPR036628">
    <property type="entry name" value="Clp_N_dom_sf"/>
</dbReference>
<dbReference type="PANTHER" id="PTHR47016:SF5">
    <property type="entry name" value="CLP DOMAIN SUPERFAMILY PROTEIN"/>
    <property type="match status" value="1"/>
</dbReference>
<dbReference type="Gene3D" id="1.10.1780.10">
    <property type="entry name" value="Clp, N-terminal domain"/>
    <property type="match status" value="1"/>
</dbReference>
<dbReference type="RefSeq" id="WP_201374780.1">
    <property type="nucleotide sequence ID" value="NZ_BNJG01000003.1"/>
</dbReference>
<name>A0ABQ3V039_9CHLR</name>
<keyword evidence="4" id="KW-1185">Reference proteome</keyword>
<dbReference type="Pfam" id="PF12728">
    <property type="entry name" value="HTH_17"/>
    <property type="match status" value="1"/>
</dbReference>
<dbReference type="SUPFAM" id="SSF81923">
    <property type="entry name" value="Double Clp-N motif"/>
    <property type="match status" value="1"/>
</dbReference>
<dbReference type="Proteomes" id="UP000654345">
    <property type="component" value="Unassembled WGS sequence"/>
</dbReference>
<organism evidence="3 4">
    <name type="scientific">Ktedonobacter robiniae</name>
    <dbReference type="NCBI Taxonomy" id="2778365"/>
    <lineage>
        <taxon>Bacteria</taxon>
        <taxon>Bacillati</taxon>
        <taxon>Chloroflexota</taxon>
        <taxon>Ktedonobacteria</taxon>
        <taxon>Ktedonobacterales</taxon>
        <taxon>Ktedonobacteraceae</taxon>
        <taxon>Ktedonobacter</taxon>
    </lineage>
</organism>
<evidence type="ECO:0000256" key="1">
    <source>
        <dbReference type="PROSITE-ProRule" id="PRU01251"/>
    </source>
</evidence>
<proteinExistence type="predicted"/>
<dbReference type="InterPro" id="IPR004176">
    <property type="entry name" value="Clp_R_N"/>
</dbReference>
<dbReference type="PANTHER" id="PTHR47016">
    <property type="entry name" value="ATP-DEPENDENT CLP PROTEASE ATP-BINDING SUBUNIT CLPT1, CHLOROPLASTIC"/>
    <property type="match status" value="1"/>
</dbReference>
<dbReference type="InterPro" id="IPR044217">
    <property type="entry name" value="CLPT1/2"/>
</dbReference>
<dbReference type="Pfam" id="PF02861">
    <property type="entry name" value="Clp_N"/>
    <property type="match status" value="1"/>
</dbReference>
<comment type="caution">
    <text evidence="3">The sequence shown here is derived from an EMBL/GenBank/DDBJ whole genome shotgun (WGS) entry which is preliminary data.</text>
</comment>
<dbReference type="EMBL" id="BNJG01000003">
    <property type="protein sequence ID" value="GHO58506.1"/>
    <property type="molecule type" value="Genomic_DNA"/>
</dbReference>
<evidence type="ECO:0000313" key="4">
    <source>
        <dbReference type="Proteomes" id="UP000654345"/>
    </source>
</evidence>
<evidence type="ECO:0000259" key="2">
    <source>
        <dbReference type="PROSITE" id="PS51903"/>
    </source>
</evidence>
<protein>
    <recommendedName>
        <fullName evidence="2">Clp R domain-containing protein</fullName>
    </recommendedName>
</protein>
<accession>A0ABQ3V039</accession>
<keyword evidence="1" id="KW-0677">Repeat</keyword>
<gene>
    <name evidence="3" type="ORF">KSB_69810</name>
</gene>
<dbReference type="PROSITE" id="PS51903">
    <property type="entry name" value="CLP_R"/>
    <property type="match status" value="1"/>
</dbReference>
<sequence>MLRFVSSISIEPVTVRRLVTRGELIAYRIAGEYRFKEEDVERFVESQRIIVSAVPGLNHPMTKFTERARKVLSLANEEAHRYLHAGVGPEHILLGLMSEGGGIGARALTQLQVQPEEVRAELEVLRPKGEAAVAEGQLGMTQQGKASLELAVQEARSLGHHYIGTEHLLLGILREEIEDLASQVLLTASGVTLDKAREQVKQLLASE</sequence>
<dbReference type="InterPro" id="IPR041657">
    <property type="entry name" value="HTH_17"/>
</dbReference>
<evidence type="ECO:0000313" key="3">
    <source>
        <dbReference type="EMBL" id="GHO58506.1"/>
    </source>
</evidence>
<reference evidence="3 4" key="1">
    <citation type="journal article" date="2021" name="Int. J. Syst. Evol. Microbiol.">
        <title>Reticulibacter mediterranei gen. nov., sp. nov., within the new family Reticulibacteraceae fam. nov., and Ktedonospora formicarum gen. nov., sp. nov., Ktedonobacter robiniae sp. nov., Dictyobacter formicarum sp. nov. and Dictyobacter arantiisoli sp. nov., belonging to the class Ktedonobacteria.</title>
        <authorList>
            <person name="Yabe S."/>
            <person name="Zheng Y."/>
            <person name="Wang C.M."/>
            <person name="Sakai Y."/>
            <person name="Abe K."/>
            <person name="Yokota A."/>
            <person name="Donadio S."/>
            <person name="Cavaletti L."/>
            <person name="Monciardini P."/>
        </authorList>
    </citation>
    <scope>NUCLEOTIDE SEQUENCE [LARGE SCALE GENOMIC DNA]</scope>
    <source>
        <strain evidence="3 4">SOSP1-30</strain>
    </source>
</reference>